<reference evidence="1" key="2">
    <citation type="journal article" date="2008" name="Genome Biol.">
        <title>Improved genome assembly and evidence-based global gene model set for the chordate Ciona intestinalis: new insight into intron and operon populations.</title>
        <authorList>
            <person name="Satou Y."/>
            <person name="Mineta K."/>
            <person name="Ogasawara M."/>
            <person name="Sasakura Y."/>
            <person name="Shoguchi E."/>
            <person name="Ueno K."/>
            <person name="Yamada L."/>
            <person name="Matsumoto J."/>
            <person name="Wasserscheid J."/>
            <person name="Dewar K."/>
            <person name="Wiley G.B."/>
            <person name="Macmil S.L."/>
            <person name="Roe B.A."/>
            <person name="Zeller R.W."/>
            <person name="Hastings K.E."/>
            <person name="Lemaire P."/>
            <person name="Lindquist E."/>
            <person name="Endo T."/>
            <person name="Hotta K."/>
            <person name="Inaba K."/>
        </authorList>
    </citation>
    <scope>NUCLEOTIDE SEQUENCE [LARGE SCALE GENOMIC DNA]</scope>
    <source>
        <strain evidence="1">wild type</strain>
    </source>
</reference>
<dbReference type="HOGENOM" id="CLU_3175110_0_0_1"/>
<dbReference type="EMBL" id="EAAA01000421">
    <property type="status" value="NOT_ANNOTATED_CDS"/>
    <property type="molecule type" value="Genomic_DNA"/>
</dbReference>
<dbReference type="InParanoid" id="H2XZ98"/>
<dbReference type="Proteomes" id="UP000008144">
    <property type="component" value="Chromosome 1"/>
</dbReference>
<dbReference type="Ensembl" id="ENSCINT00000033551.1">
    <property type="protein sequence ID" value="ENSCINP00000034982.1"/>
    <property type="gene ID" value="ENSCING00000020907.1"/>
</dbReference>
<sequence length="47" mass="5340">MRSSSHLWTCIATPAGTFRCKYSRKTFAVDSVNFSSCTTLRCVRISY</sequence>
<reference evidence="1" key="3">
    <citation type="submission" date="2025-08" db="UniProtKB">
        <authorList>
            <consortium name="Ensembl"/>
        </authorList>
    </citation>
    <scope>IDENTIFICATION</scope>
</reference>
<reference evidence="1" key="4">
    <citation type="submission" date="2025-09" db="UniProtKB">
        <authorList>
            <consortium name="Ensembl"/>
        </authorList>
    </citation>
    <scope>IDENTIFICATION</scope>
</reference>
<evidence type="ECO:0000313" key="2">
    <source>
        <dbReference type="Proteomes" id="UP000008144"/>
    </source>
</evidence>
<proteinExistence type="predicted"/>
<protein>
    <submittedName>
        <fullName evidence="1">Uncharacterized protein</fullName>
    </submittedName>
</protein>
<keyword evidence="2" id="KW-1185">Reference proteome</keyword>
<accession>H2XZ98</accession>
<name>H2XZ98_CIOIN</name>
<evidence type="ECO:0000313" key="1">
    <source>
        <dbReference type="Ensembl" id="ENSCINP00000034982.1"/>
    </source>
</evidence>
<organism evidence="1 2">
    <name type="scientific">Ciona intestinalis</name>
    <name type="common">Transparent sea squirt</name>
    <name type="synonym">Ascidia intestinalis</name>
    <dbReference type="NCBI Taxonomy" id="7719"/>
    <lineage>
        <taxon>Eukaryota</taxon>
        <taxon>Metazoa</taxon>
        <taxon>Chordata</taxon>
        <taxon>Tunicata</taxon>
        <taxon>Ascidiacea</taxon>
        <taxon>Phlebobranchia</taxon>
        <taxon>Cionidae</taxon>
        <taxon>Ciona</taxon>
    </lineage>
</organism>
<reference evidence="2" key="1">
    <citation type="journal article" date="2002" name="Science">
        <title>The draft genome of Ciona intestinalis: insights into chordate and vertebrate origins.</title>
        <authorList>
            <person name="Dehal P."/>
            <person name="Satou Y."/>
            <person name="Campbell R.K."/>
            <person name="Chapman J."/>
            <person name="Degnan B."/>
            <person name="De Tomaso A."/>
            <person name="Davidson B."/>
            <person name="Di Gregorio A."/>
            <person name="Gelpke M."/>
            <person name="Goodstein D.M."/>
            <person name="Harafuji N."/>
            <person name="Hastings K.E."/>
            <person name="Ho I."/>
            <person name="Hotta K."/>
            <person name="Huang W."/>
            <person name="Kawashima T."/>
            <person name="Lemaire P."/>
            <person name="Martinez D."/>
            <person name="Meinertzhagen I.A."/>
            <person name="Necula S."/>
            <person name="Nonaka M."/>
            <person name="Putnam N."/>
            <person name="Rash S."/>
            <person name="Saiga H."/>
            <person name="Satake M."/>
            <person name="Terry A."/>
            <person name="Yamada L."/>
            <person name="Wang H.G."/>
            <person name="Awazu S."/>
            <person name="Azumi K."/>
            <person name="Boore J."/>
            <person name="Branno M."/>
            <person name="Chin-Bow S."/>
            <person name="DeSantis R."/>
            <person name="Doyle S."/>
            <person name="Francino P."/>
            <person name="Keys D.N."/>
            <person name="Haga S."/>
            <person name="Hayashi H."/>
            <person name="Hino K."/>
            <person name="Imai K.S."/>
            <person name="Inaba K."/>
            <person name="Kano S."/>
            <person name="Kobayashi K."/>
            <person name="Kobayashi M."/>
            <person name="Lee B.I."/>
            <person name="Makabe K.W."/>
            <person name="Manohar C."/>
            <person name="Matassi G."/>
            <person name="Medina M."/>
            <person name="Mochizuki Y."/>
            <person name="Mount S."/>
            <person name="Morishita T."/>
            <person name="Miura S."/>
            <person name="Nakayama A."/>
            <person name="Nishizaka S."/>
            <person name="Nomoto H."/>
            <person name="Ohta F."/>
            <person name="Oishi K."/>
            <person name="Rigoutsos I."/>
            <person name="Sano M."/>
            <person name="Sasaki A."/>
            <person name="Sasakura Y."/>
            <person name="Shoguchi E."/>
            <person name="Shin-i T."/>
            <person name="Spagnuolo A."/>
            <person name="Stainier D."/>
            <person name="Suzuki M.M."/>
            <person name="Tassy O."/>
            <person name="Takatori N."/>
            <person name="Tokuoka M."/>
            <person name="Yagi K."/>
            <person name="Yoshizaki F."/>
            <person name="Wada S."/>
            <person name="Zhang C."/>
            <person name="Hyatt P.D."/>
            <person name="Larimer F."/>
            <person name="Detter C."/>
            <person name="Doggett N."/>
            <person name="Glavina T."/>
            <person name="Hawkins T."/>
            <person name="Richardson P."/>
            <person name="Lucas S."/>
            <person name="Kohara Y."/>
            <person name="Levine M."/>
            <person name="Satoh N."/>
            <person name="Rokhsar D.S."/>
        </authorList>
    </citation>
    <scope>NUCLEOTIDE SEQUENCE [LARGE SCALE GENOMIC DNA]</scope>
</reference>
<dbReference type="AlphaFoldDB" id="H2XZ98"/>